<keyword evidence="1" id="KW-0732">Signal</keyword>
<proteinExistence type="predicted"/>
<feature type="chain" id="PRO_5019151648" evidence="1">
    <location>
        <begin position="24"/>
        <end position="154"/>
    </location>
</feature>
<reference evidence="2 3" key="1">
    <citation type="journal article" date="2019" name="Genome Biol. Evol.">
        <title>Toxin and genome evolution in a Drosophila defensive symbiosis.</title>
        <authorList>
            <person name="Ballinger M.J."/>
            <person name="Gawryluk R.M."/>
            <person name="Perlman S.J."/>
        </authorList>
    </citation>
    <scope>NUCLEOTIDE SEQUENCE [LARGE SCALE GENOMIC DNA]</scope>
    <source>
        <strain evidence="3">sNeo</strain>
    </source>
</reference>
<evidence type="ECO:0000313" key="3">
    <source>
        <dbReference type="Proteomes" id="UP000274545"/>
    </source>
</evidence>
<accession>A0A433EMR9</accession>
<dbReference type="RefSeq" id="WP_127093429.1">
    <property type="nucleotide sequence ID" value="NZ_RAHC01000019.1"/>
</dbReference>
<dbReference type="EMBL" id="RAHC01000019">
    <property type="protein sequence ID" value="RUP75521.1"/>
    <property type="molecule type" value="Genomic_DNA"/>
</dbReference>
<protein>
    <submittedName>
        <fullName evidence="2">Uncharacterized protein</fullName>
    </submittedName>
</protein>
<sequence length="154" mass="17457">MKKLLSLLSVLTISGTAIPTTIAASPYQKEQIINSEINLQDNNLDNLIRFKRTASERNIYSMTRWKNIGTIRQLTVDAVRAAFWSANGFFTSGLISKMVFTIESNTRALVTLRERFDGDYFGQVRIYFNVDPNYETSEYSSDSSGSDSDEKDEL</sequence>
<organism evidence="2 3">
    <name type="scientific">Spiroplasma poulsonii</name>
    <dbReference type="NCBI Taxonomy" id="2138"/>
    <lineage>
        <taxon>Bacteria</taxon>
        <taxon>Bacillati</taxon>
        <taxon>Mycoplasmatota</taxon>
        <taxon>Mollicutes</taxon>
        <taxon>Entomoplasmatales</taxon>
        <taxon>Spiroplasmataceae</taxon>
        <taxon>Spiroplasma</taxon>
    </lineage>
</organism>
<dbReference type="Proteomes" id="UP000274545">
    <property type="component" value="Unassembled WGS sequence"/>
</dbReference>
<dbReference type="AlphaFoldDB" id="A0A433EMR9"/>
<gene>
    <name evidence="2" type="ORF">D6D54_08445</name>
</gene>
<evidence type="ECO:0000313" key="2">
    <source>
        <dbReference type="EMBL" id="RUP75521.1"/>
    </source>
</evidence>
<feature type="signal peptide" evidence="1">
    <location>
        <begin position="1"/>
        <end position="23"/>
    </location>
</feature>
<comment type="caution">
    <text evidence="2">The sequence shown here is derived from an EMBL/GenBank/DDBJ whole genome shotgun (WGS) entry which is preliminary data.</text>
</comment>
<evidence type="ECO:0000256" key="1">
    <source>
        <dbReference type="SAM" id="SignalP"/>
    </source>
</evidence>
<name>A0A433EMR9_9MOLU</name>